<comment type="catalytic activity">
    <reaction evidence="1">
        <text>peroxynitrite = nitrate</text>
        <dbReference type="Rhea" id="RHEA:63116"/>
        <dbReference type="ChEBI" id="CHEBI:17632"/>
        <dbReference type="ChEBI" id="CHEBI:25941"/>
    </reaction>
    <physiologicalReaction direction="left-to-right" evidence="1">
        <dbReference type="Rhea" id="RHEA:63117"/>
    </physiologicalReaction>
</comment>
<dbReference type="InterPro" id="IPR003582">
    <property type="entry name" value="ShKT_dom"/>
</dbReference>
<dbReference type="Proteomes" id="UP000274131">
    <property type="component" value="Unassembled WGS sequence"/>
</dbReference>
<dbReference type="AlphaFoldDB" id="A0A0N4V544"/>
<dbReference type="PANTHER" id="PTHR15854:SF4">
    <property type="entry name" value="PEROXYNITRITE ISOMERASE THAP4"/>
    <property type="match status" value="1"/>
</dbReference>
<evidence type="ECO:0000313" key="4">
    <source>
        <dbReference type="EMBL" id="VDD90204.1"/>
    </source>
</evidence>
<dbReference type="SUPFAM" id="SSF50814">
    <property type="entry name" value="Lipocalins"/>
    <property type="match status" value="1"/>
</dbReference>
<dbReference type="PROSITE" id="PS51670">
    <property type="entry name" value="SHKT"/>
    <property type="match status" value="1"/>
</dbReference>
<reference evidence="4 5" key="2">
    <citation type="submission" date="2018-10" db="EMBL/GenBank/DDBJ databases">
        <authorList>
            <consortium name="Pathogen Informatics"/>
        </authorList>
    </citation>
    <scope>NUCLEOTIDE SEQUENCE [LARGE SCALE GENOMIC DNA]</scope>
</reference>
<feature type="domain" description="ShKT" evidence="3">
    <location>
        <begin position="14"/>
        <end position="49"/>
    </location>
</feature>
<dbReference type="Pfam" id="PF08768">
    <property type="entry name" value="THAP4_heme-bd"/>
    <property type="match status" value="1"/>
</dbReference>
<evidence type="ECO:0000256" key="1">
    <source>
        <dbReference type="ARBA" id="ARBA00036993"/>
    </source>
</evidence>
<evidence type="ECO:0000313" key="5">
    <source>
        <dbReference type="Proteomes" id="UP000274131"/>
    </source>
</evidence>
<dbReference type="WBParaSite" id="EVEC_0000532401-mRNA-1">
    <property type="protein sequence ID" value="EVEC_0000532401-mRNA-1"/>
    <property type="gene ID" value="EVEC_0000532401"/>
</dbReference>
<dbReference type="InterPro" id="IPR014878">
    <property type="entry name" value="THAP4-like_heme-bd"/>
</dbReference>
<dbReference type="PANTHER" id="PTHR15854">
    <property type="entry name" value="THAP4 PROTEIN"/>
    <property type="match status" value="1"/>
</dbReference>
<dbReference type="OrthoDB" id="58529at2759"/>
<dbReference type="Gene3D" id="2.40.128.20">
    <property type="match status" value="1"/>
</dbReference>
<keyword evidence="5" id="KW-1185">Reference proteome</keyword>
<comment type="caution">
    <text evidence="2">Lacks conserved residue(s) required for the propagation of feature annotation.</text>
</comment>
<organism evidence="6">
    <name type="scientific">Enterobius vermicularis</name>
    <name type="common">Human pinworm</name>
    <dbReference type="NCBI Taxonomy" id="51028"/>
    <lineage>
        <taxon>Eukaryota</taxon>
        <taxon>Metazoa</taxon>
        <taxon>Ecdysozoa</taxon>
        <taxon>Nematoda</taxon>
        <taxon>Chromadorea</taxon>
        <taxon>Rhabditida</taxon>
        <taxon>Spirurina</taxon>
        <taxon>Oxyuridomorpha</taxon>
        <taxon>Oxyuroidea</taxon>
        <taxon>Oxyuridae</taxon>
        <taxon>Enterobius</taxon>
    </lineage>
</organism>
<reference evidence="6" key="1">
    <citation type="submission" date="2017-02" db="UniProtKB">
        <authorList>
            <consortium name="WormBaseParasite"/>
        </authorList>
    </citation>
    <scope>IDENTIFICATION</scope>
</reference>
<dbReference type="InterPro" id="IPR012674">
    <property type="entry name" value="Calycin"/>
</dbReference>
<proteinExistence type="predicted"/>
<evidence type="ECO:0000259" key="3">
    <source>
        <dbReference type="PROSITE" id="PS51670"/>
    </source>
</evidence>
<dbReference type="EMBL" id="UXUI01008010">
    <property type="protein sequence ID" value="VDD90204.1"/>
    <property type="molecule type" value="Genomic_DNA"/>
</dbReference>
<dbReference type="InterPro" id="IPR045165">
    <property type="entry name" value="Nitrobindin"/>
</dbReference>
<dbReference type="CDD" id="cd07828">
    <property type="entry name" value="lipocalin_heme-bd-THAP4-like"/>
    <property type="match status" value="1"/>
</dbReference>
<name>A0A0N4V544_ENTVE</name>
<evidence type="ECO:0000256" key="2">
    <source>
        <dbReference type="PROSITE-ProRule" id="PRU01005"/>
    </source>
</evidence>
<evidence type="ECO:0000313" key="6">
    <source>
        <dbReference type="WBParaSite" id="EVEC_0000532401-mRNA-1"/>
    </source>
</evidence>
<gene>
    <name evidence="4" type="ORF">EVEC_LOCUS4955</name>
</gene>
<accession>A0A0N4V544</accession>
<sequence>KPIVYQVCFTGKECKDDDKNCYDWILSDRSLCKTVDYIVRSCKKSCNSCEFDVKYLPFNLRPLAWLVGKWRSEHGGKAIFPTIPTFTYGEQIEFSIPSMNMKAIKALNYTAFAWGINDMNELHSEYGYITMKPRTNIASLTTVMDNGFVTIEEGPVRNNKVELRLYNIGRISFSRDLPVHNLLREWALVDSRTLKSRLDMETLTHPMQEHTSIVYKKIYP</sequence>
<protein>
    <submittedName>
        <fullName evidence="6">ShKT domain-containing protein</fullName>
    </submittedName>
</protein>